<evidence type="ECO:0000256" key="1">
    <source>
        <dbReference type="SAM" id="MobiDB-lite"/>
    </source>
</evidence>
<proteinExistence type="predicted"/>
<accession>A0A7G2CLC0</accession>
<reference evidence="3 4" key="1">
    <citation type="submission" date="2020-08" db="EMBL/GenBank/DDBJ databases">
        <authorList>
            <person name="Newling K."/>
            <person name="Davey J."/>
            <person name="Forrester S."/>
        </authorList>
    </citation>
    <scope>NUCLEOTIDE SEQUENCE [LARGE SCALE GENOMIC DNA]</scope>
    <source>
        <strain evidence="4">Crithidia deanei Carvalho (ATCC PRA-265)</strain>
    </source>
</reference>
<organism evidence="3 4">
    <name type="scientific">Angomonas deanei</name>
    <dbReference type="NCBI Taxonomy" id="59799"/>
    <lineage>
        <taxon>Eukaryota</taxon>
        <taxon>Discoba</taxon>
        <taxon>Euglenozoa</taxon>
        <taxon>Kinetoplastea</taxon>
        <taxon>Metakinetoplastina</taxon>
        <taxon>Trypanosomatida</taxon>
        <taxon>Trypanosomatidae</taxon>
        <taxon>Strigomonadinae</taxon>
        <taxon>Angomonas</taxon>
    </lineage>
</organism>
<evidence type="ECO:0000313" key="3">
    <source>
        <dbReference type="EMBL" id="CAD2220219.1"/>
    </source>
</evidence>
<name>A0A7G2CLC0_9TRYP</name>
<evidence type="ECO:0000313" key="4">
    <source>
        <dbReference type="Proteomes" id="UP000515908"/>
    </source>
</evidence>
<feature type="transmembrane region" description="Helical" evidence="2">
    <location>
        <begin position="58"/>
        <end position="79"/>
    </location>
</feature>
<keyword evidence="2" id="KW-0472">Membrane</keyword>
<keyword evidence="2" id="KW-0812">Transmembrane</keyword>
<keyword evidence="2" id="KW-1133">Transmembrane helix</keyword>
<gene>
    <name evidence="3" type="ORF">ADEAN_000773400</name>
</gene>
<sequence length="144" mass="16150">MPSRLSRRLSRFTRPTAEYECSSTSSSSKTRSATSGGKSPRLSPHALVKKWYAMTSMFWLPNTLIYVTLCIPFFVSWVYTNVIGTVSRALLAWIVRDGEPLDQQPVLVQQLAAAESQYMKLLFPDAVGRLSLHHNPGLSHHLAE</sequence>
<feature type="compositionally biased region" description="Low complexity" evidence="1">
    <location>
        <begin position="22"/>
        <end position="39"/>
    </location>
</feature>
<dbReference type="VEuPathDB" id="TriTrypDB:ADEAN_000773400"/>
<keyword evidence="4" id="KW-1185">Reference proteome</keyword>
<dbReference type="AlphaFoldDB" id="A0A7G2CLC0"/>
<feature type="region of interest" description="Disordered" evidence="1">
    <location>
        <begin position="15"/>
        <end position="42"/>
    </location>
</feature>
<dbReference type="EMBL" id="LR877160">
    <property type="protein sequence ID" value="CAD2220219.1"/>
    <property type="molecule type" value="Genomic_DNA"/>
</dbReference>
<dbReference type="Proteomes" id="UP000515908">
    <property type="component" value="Chromosome 16"/>
</dbReference>
<protein>
    <submittedName>
        <fullName evidence="3">Uncharacterized protein</fullName>
    </submittedName>
</protein>
<evidence type="ECO:0000256" key="2">
    <source>
        <dbReference type="SAM" id="Phobius"/>
    </source>
</evidence>